<sequence length="295" mass="32800">MSTWNPPQDYRTRPVTILGGGVLGRRIACVWSSAGYATRIFDPSPDQRQAAITYITENAPAYAERTTIQPNNDIQAFDNLENAVSTTWLVIEAVPEKLALKIDTFAELATLAPADCILASNSSSYKTSEMLDKISPEAEARSRILNTHYYMPPGNMIVELMTNGHTSSSIFPFLVERSREAALVPYVARKESTGFIFNRLWAAVKREALTVLAEGVSEPEEIDDMWRRMFVEGGVVPCGMMDDVGLDTVAFIEEHYVKERGLSGEKTVDFLKENYLEKGKLGSKCEKGGLYPPKQ</sequence>
<dbReference type="Gene3D" id="1.10.1040.10">
    <property type="entry name" value="N-(1-d-carboxylethyl)-l-norvaline Dehydrogenase, domain 2"/>
    <property type="match status" value="1"/>
</dbReference>
<reference evidence="7" key="1">
    <citation type="journal article" date="2014" name="Nat. Commun.">
        <title>Genomic adaptations of the halophilic Dead Sea filamentous fungus Eurotium rubrum.</title>
        <authorList>
            <person name="Kis-Papo T."/>
            <person name="Weig A.R."/>
            <person name="Riley R."/>
            <person name="Persoh D."/>
            <person name="Salamov A."/>
            <person name="Sun H."/>
            <person name="Lipzen A."/>
            <person name="Wasser S.P."/>
            <person name="Rambold G."/>
            <person name="Grigoriev I.V."/>
            <person name="Nevo E."/>
        </authorList>
    </citation>
    <scope>NUCLEOTIDE SEQUENCE [LARGE SCALE GENOMIC DNA]</scope>
    <source>
        <strain evidence="7">CBS 135680</strain>
    </source>
</reference>
<dbReference type="OrthoDB" id="5958943at2759"/>
<dbReference type="InterPro" id="IPR013328">
    <property type="entry name" value="6PGD_dom2"/>
</dbReference>
<dbReference type="PANTHER" id="PTHR48075:SF10">
    <property type="entry name" value="DEHYDROGENASE, PUTATIVE (AFU_ORTHOLOGUE AFUA_5G10070)-RELATED"/>
    <property type="match status" value="1"/>
</dbReference>
<evidence type="ECO:0000256" key="3">
    <source>
        <dbReference type="PIRSR" id="PIRSR000105-1"/>
    </source>
</evidence>
<dbReference type="Pfam" id="PF00725">
    <property type="entry name" value="3HCDH"/>
    <property type="match status" value="1"/>
</dbReference>
<keyword evidence="2" id="KW-0560">Oxidoreductase</keyword>
<dbReference type="RefSeq" id="XP_040639930.1">
    <property type="nucleotide sequence ID" value="XM_040781611.1"/>
</dbReference>
<dbReference type="SUPFAM" id="SSF48179">
    <property type="entry name" value="6-phosphogluconate dehydrogenase C-terminal domain-like"/>
    <property type="match status" value="1"/>
</dbReference>
<protein>
    <submittedName>
        <fullName evidence="6">NAD(P)-binding protein</fullName>
    </submittedName>
</protein>
<dbReference type="SUPFAM" id="SSF51735">
    <property type="entry name" value="NAD(P)-binding Rossmann-fold domains"/>
    <property type="match status" value="1"/>
</dbReference>
<dbReference type="PIRSF" id="PIRSF000105">
    <property type="entry name" value="HCDH"/>
    <property type="match status" value="1"/>
</dbReference>
<proteinExistence type="inferred from homology"/>
<evidence type="ECO:0000256" key="1">
    <source>
        <dbReference type="ARBA" id="ARBA00009463"/>
    </source>
</evidence>
<evidence type="ECO:0000259" key="4">
    <source>
        <dbReference type="Pfam" id="PF00725"/>
    </source>
</evidence>
<dbReference type="GO" id="GO:0006631">
    <property type="term" value="P:fatty acid metabolic process"/>
    <property type="evidence" value="ECO:0007669"/>
    <property type="project" value="InterPro"/>
</dbReference>
<dbReference type="STRING" id="1388766.A0A017SH01"/>
<evidence type="ECO:0000313" key="7">
    <source>
        <dbReference type="Proteomes" id="UP000019804"/>
    </source>
</evidence>
<dbReference type="AlphaFoldDB" id="A0A017SH01"/>
<comment type="similarity">
    <text evidence="1">Belongs to the 3-hydroxyacyl-CoA dehydrogenase family.</text>
</comment>
<dbReference type="InterPro" id="IPR008927">
    <property type="entry name" value="6-PGluconate_DH-like_C_sf"/>
</dbReference>
<feature type="domain" description="3-hydroxyacyl-CoA dehydrogenase NAD binding" evidence="5">
    <location>
        <begin position="15"/>
        <end position="181"/>
    </location>
</feature>
<keyword evidence="7" id="KW-1185">Reference proteome</keyword>
<feature type="site" description="Important for catalytic activity" evidence="3">
    <location>
        <position position="148"/>
    </location>
</feature>
<dbReference type="InterPro" id="IPR022694">
    <property type="entry name" value="3-OHacyl-CoA_DH"/>
</dbReference>
<evidence type="ECO:0000256" key="2">
    <source>
        <dbReference type="ARBA" id="ARBA00023002"/>
    </source>
</evidence>
<dbReference type="HOGENOM" id="CLU_009834_2_0_1"/>
<dbReference type="Proteomes" id="UP000019804">
    <property type="component" value="Unassembled WGS sequence"/>
</dbReference>
<accession>A0A017SH01</accession>
<dbReference type="Gene3D" id="3.40.50.720">
    <property type="entry name" value="NAD(P)-binding Rossmann-like Domain"/>
    <property type="match status" value="1"/>
</dbReference>
<evidence type="ECO:0000259" key="5">
    <source>
        <dbReference type="Pfam" id="PF02737"/>
    </source>
</evidence>
<dbReference type="InterPro" id="IPR036291">
    <property type="entry name" value="NAD(P)-bd_dom_sf"/>
</dbReference>
<organism evidence="6 7">
    <name type="scientific">Aspergillus ruber (strain CBS 135680)</name>
    <dbReference type="NCBI Taxonomy" id="1388766"/>
    <lineage>
        <taxon>Eukaryota</taxon>
        <taxon>Fungi</taxon>
        <taxon>Dikarya</taxon>
        <taxon>Ascomycota</taxon>
        <taxon>Pezizomycotina</taxon>
        <taxon>Eurotiomycetes</taxon>
        <taxon>Eurotiomycetidae</taxon>
        <taxon>Eurotiales</taxon>
        <taxon>Aspergillaceae</taxon>
        <taxon>Aspergillus</taxon>
        <taxon>Aspergillus subgen. Aspergillus</taxon>
    </lineage>
</organism>
<dbReference type="InterPro" id="IPR006108">
    <property type="entry name" value="3HC_DH_C"/>
</dbReference>
<dbReference type="GO" id="GO:0016616">
    <property type="term" value="F:oxidoreductase activity, acting on the CH-OH group of donors, NAD or NADP as acceptor"/>
    <property type="evidence" value="ECO:0007669"/>
    <property type="project" value="InterPro"/>
</dbReference>
<dbReference type="PANTHER" id="PTHR48075">
    <property type="entry name" value="3-HYDROXYACYL-COA DEHYDROGENASE FAMILY PROTEIN"/>
    <property type="match status" value="1"/>
</dbReference>
<name>A0A017SH01_ASPRC</name>
<dbReference type="EMBL" id="KK088419">
    <property type="protein sequence ID" value="EYE96242.1"/>
    <property type="molecule type" value="Genomic_DNA"/>
</dbReference>
<dbReference type="GO" id="GO:0070403">
    <property type="term" value="F:NAD+ binding"/>
    <property type="evidence" value="ECO:0007669"/>
    <property type="project" value="InterPro"/>
</dbReference>
<evidence type="ECO:0000313" key="6">
    <source>
        <dbReference type="EMBL" id="EYE96242.1"/>
    </source>
</evidence>
<feature type="domain" description="3-hydroxyacyl-CoA dehydrogenase C-terminal" evidence="4">
    <location>
        <begin position="194"/>
        <end position="288"/>
    </location>
</feature>
<dbReference type="Pfam" id="PF02737">
    <property type="entry name" value="3HCDH_N"/>
    <property type="match status" value="1"/>
</dbReference>
<dbReference type="GeneID" id="63696735"/>
<dbReference type="InterPro" id="IPR006176">
    <property type="entry name" value="3-OHacyl-CoA_DH_NAD-bd"/>
</dbReference>
<gene>
    <name evidence="6" type="ORF">EURHEDRAFT_411395</name>
</gene>